<evidence type="ECO:0000313" key="3">
    <source>
        <dbReference type="Proteomes" id="UP000060345"/>
    </source>
</evidence>
<protein>
    <submittedName>
        <fullName evidence="1">Uncharacterized protein</fullName>
    </submittedName>
</protein>
<dbReference type="Proteomes" id="UP000060345">
    <property type="component" value="Chromosome 1"/>
</dbReference>
<organism evidence="1 3">
    <name type="scientific">Prevotella fusca JCM 17724</name>
    <dbReference type="NCBI Taxonomy" id="1236517"/>
    <lineage>
        <taxon>Bacteria</taxon>
        <taxon>Pseudomonadati</taxon>
        <taxon>Bacteroidota</taxon>
        <taxon>Bacteroidia</taxon>
        <taxon>Bacteroidales</taxon>
        <taxon>Prevotellaceae</taxon>
        <taxon>Prevotella</taxon>
    </lineage>
</organism>
<proteinExistence type="predicted"/>
<reference evidence="2 4" key="2">
    <citation type="submission" date="2021-03" db="EMBL/GenBank/DDBJ databases">
        <title>Human Oral Microbial Genomes.</title>
        <authorList>
            <person name="Johnston C.D."/>
            <person name="Chen T."/>
            <person name="Dewhirst F.E."/>
        </authorList>
    </citation>
    <scope>NUCLEOTIDE SEQUENCE [LARGE SCALE GENOMIC DNA]</scope>
    <source>
        <strain evidence="2 4">W1435</strain>
    </source>
</reference>
<name>A0A0K1NKH0_9BACT</name>
<reference evidence="1 3" key="1">
    <citation type="submission" date="2015-07" db="EMBL/GenBank/DDBJ databases">
        <authorList>
            <person name="Noorani M."/>
        </authorList>
    </citation>
    <scope>NUCLEOTIDE SEQUENCE [LARGE SCALE GENOMIC DNA]</scope>
    <source>
        <strain evidence="1 3">W1435</strain>
    </source>
</reference>
<evidence type="ECO:0000313" key="2">
    <source>
        <dbReference type="EMBL" id="QUB87028.1"/>
    </source>
</evidence>
<dbReference type="AlphaFoldDB" id="A0A0K1NKH0"/>
<dbReference type="eggNOG" id="ENOG502ZNQG">
    <property type="taxonomic scope" value="Bacteria"/>
</dbReference>
<accession>A0A0K1NKH0</accession>
<dbReference type="EMBL" id="CP012074">
    <property type="protein sequence ID" value="AKU69393.1"/>
    <property type="molecule type" value="Genomic_DNA"/>
</dbReference>
<dbReference type="Proteomes" id="UP000682005">
    <property type="component" value="Chromosome 1"/>
</dbReference>
<keyword evidence="4" id="KW-1185">Reference proteome</keyword>
<dbReference type="RefSeq" id="WP_025077665.1">
    <property type="nucleotide sequence ID" value="NZ_BAKO01000003.1"/>
</dbReference>
<sequence length="260" mass="29912">MRIYNITEISQLSLNGHVGMSNETSQQWKVSTTENGHIVVDVLERPKPQQHAEAELYGLLDEVNKVIDRVEFGFDMSDKLTVYNSHEIAERYLACREKLKERYGSDQSIMQLLDIVGKSVNDFGQEMRSSLVYYTLWSWFGGGKFFHLTPLSILHANHYLDAMIVRKKKEKLEDGTIHLMESGTGELDDVSGFQQVFAKEILPLTSGAPFCYSYSVDTEYFCAEDYQPFFDKAVTFAKEQASEDYVYTNRIEFKLVEDKV</sequence>
<gene>
    <name evidence="1" type="ORF">ADJ77_06275</name>
    <name evidence="2" type="ORF">J5A51_05990</name>
</gene>
<evidence type="ECO:0000313" key="1">
    <source>
        <dbReference type="EMBL" id="AKU69393.1"/>
    </source>
</evidence>
<dbReference type="EMBL" id="CP072370">
    <property type="protein sequence ID" value="QUB87028.1"/>
    <property type="molecule type" value="Genomic_DNA"/>
</dbReference>
<dbReference type="OrthoDB" id="1082079at2"/>
<dbReference type="KEGG" id="pfus:ADJ77_06275"/>
<dbReference type="STRING" id="1236517.ADJ77_06275"/>
<evidence type="ECO:0000313" key="4">
    <source>
        <dbReference type="Proteomes" id="UP000682005"/>
    </source>
</evidence>